<protein>
    <submittedName>
        <fullName evidence="1">Uncharacterized protein</fullName>
    </submittedName>
</protein>
<comment type="caution">
    <text evidence="1">The sequence shown here is derived from an EMBL/GenBank/DDBJ whole genome shotgun (WGS) entry which is preliminary data.</text>
</comment>
<sequence>MFCELWLILMRSNNKLLNNVVLLVQHYNEIKYQSE</sequence>
<evidence type="ECO:0000313" key="1">
    <source>
        <dbReference type="EMBL" id="EMR04211.1"/>
    </source>
</evidence>
<proteinExistence type="predicted"/>
<evidence type="ECO:0000313" key="2">
    <source>
        <dbReference type="Proteomes" id="UP000011910"/>
    </source>
</evidence>
<accession>M7NAI3</accession>
<dbReference type="EMBL" id="AODQ01000009">
    <property type="protein sequence ID" value="EMR04211.1"/>
    <property type="molecule type" value="Genomic_DNA"/>
</dbReference>
<gene>
    <name evidence="1" type="ORF">ADICEAN_00619</name>
</gene>
<name>M7NAI3_9BACT</name>
<dbReference type="Proteomes" id="UP000011910">
    <property type="component" value="Unassembled WGS sequence"/>
</dbReference>
<reference evidence="1 2" key="1">
    <citation type="journal article" date="2013" name="Genome Announc.">
        <title>Draft Genome Sequence of Cesiribacter andamanensis Strain AMV16T, Isolated from a Soil Sample from a Mud Volcano in the Andaman Islands, India.</title>
        <authorList>
            <person name="Shivaji S."/>
            <person name="Ara S."/>
            <person name="Begum Z."/>
            <person name="Srinivas T.N."/>
            <person name="Singh A."/>
            <person name="Kumar Pinnaka A."/>
        </authorList>
    </citation>
    <scope>NUCLEOTIDE SEQUENCE [LARGE SCALE GENOMIC DNA]</scope>
    <source>
        <strain evidence="1 2">AMV16</strain>
    </source>
</reference>
<dbReference type="AlphaFoldDB" id="M7NAI3"/>
<keyword evidence="2" id="KW-1185">Reference proteome</keyword>
<organism evidence="1 2">
    <name type="scientific">Cesiribacter andamanensis AMV16</name>
    <dbReference type="NCBI Taxonomy" id="1279009"/>
    <lineage>
        <taxon>Bacteria</taxon>
        <taxon>Pseudomonadati</taxon>
        <taxon>Bacteroidota</taxon>
        <taxon>Cytophagia</taxon>
        <taxon>Cytophagales</taxon>
        <taxon>Cesiribacteraceae</taxon>
        <taxon>Cesiribacter</taxon>
    </lineage>
</organism>